<organism evidence="1 2">
    <name type="scientific">Dreissena polymorpha</name>
    <name type="common">Zebra mussel</name>
    <name type="synonym">Mytilus polymorpha</name>
    <dbReference type="NCBI Taxonomy" id="45954"/>
    <lineage>
        <taxon>Eukaryota</taxon>
        <taxon>Metazoa</taxon>
        <taxon>Spiralia</taxon>
        <taxon>Lophotrochozoa</taxon>
        <taxon>Mollusca</taxon>
        <taxon>Bivalvia</taxon>
        <taxon>Autobranchia</taxon>
        <taxon>Heteroconchia</taxon>
        <taxon>Euheterodonta</taxon>
        <taxon>Imparidentia</taxon>
        <taxon>Neoheterodontei</taxon>
        <taxon>Myida</taxon>
        <taxon>Dreissenoidea</taxon>
        <taxon>Dreissenidae</taxon>
        <taxon>Dreissena</taxon>
    </lineage>
</organism>
<gene>
    <name evidence="1" type="ORF">DPMN_046196</name>
</gene>
<dbReference type="EMBL" id="JAIWYP010000011">
    <property type="protein sequence ID" value="KAH3739542.1"/>
    <property type="molecule type" value="Genomic_DNA"/>
</dbReference>
<proteinExistence type="predicted"/>
<reference evidence="1" key="2">
    <citation type="submission" date="2020-11" db="EMBL/GenBank/DDBJ databases">
        <authorList>
            <person name="McCartney M.A."/>
            <person name="Auch B."/>
            <person name="Kono T."/>
            <person name="Mallez S."/>
            <person name="Becker A."/>
            <person name="Gohl D.M."/>
            <person name="Silverstein K.A.T."/>
            <person name="Koren S."/>
            <person name="Bechman K.B."/>
            <person name="Herman A."/>
            <person name="Abrahante J.E."/>
            <person name="Garbe J."/>
        </authorList>
    </citation>
    <scope>NUCLEOTIDE SEQUENCE</scope>
    <source>
        <strain evidence="1">Duluth1</strain>
        <tissue evidence="1">Whole animal</tissue>
    </source>
</reference>
<dbReference type="AlphaFoldDB" id="A0A9D4D7G3"/>
<name>A0A9D4D7G3_DREPO</name>
<keyword evidence="2" id="KW-1185">Reference proteome</keyword>
<reference evidence="1" key="1">
    <citation type="journal article" date="2019" name="bioRxiv">
        <title>The Genome of the Zebra Mussel, Dreissena polymorpha: A Resource for Invasive Species Research.</title>
        <authorList>
            <person name="McCartney M.A."/>
            <person name="Auch B."/>
            <person name="Kono T."/>
            <person name="Mallez S."/>
            <person name="Zhang Y."/>
            <person name="Obille A."/>
            <person name="Becker A."/>
            <person name="Abrahante J.E."/>
            <person name="Garbe J."/>
            <person name="Badalamenti J.P."/>
            <person name="Herman A."/>
            <person name="Mangelson H."/>
            <person name="Liachko I."/>
            <person name="Sullivan S."/>
            <person name="Sone E.D."/>
            <person name="Koren S."/>
            <person name="Silverstein K.A.T."/>
            <person name="Beckman K.B."/>
            <person name="Gohl D.M."/>
        </authorList>
    </citation>
    <scope>NUCLEOTIDE SEQUENCE</scope>
    <source>
        <strain evidence="1">Duluth1</strain>
        <tissue evidence="1">Whole animal</tissue>
    </source>
</reference>
<accession>A0A9D4D7G3</accession>
<comment type="caution">
    <text evidence="1">The sequence shown here is derived from an EMBL/GenBank/DDBJ whole genome shotgun (WGS) entry which is preliminary data.</text>
</comment>
<evidence type="ECO:0000313" key="1">
    <source>
        <dbReference type="EMBL" id="KAH3739542.1"/>
    </source>
</evidence>
<protein>
    <submittedName>
        <fullName evidence="1">Uncharacterized protein</fullName>
    </submittedName>
</protein>
<sequence length="103" mass="12367">MSKFHYYWEKFATSKVNTRFYNSHIWKAVPAPISFQQINVLTKFHEDWKKCDLRSVNKVILSPYIGNIPAPWWPRFLTERNHSRTFMILYILSIKIIVDNSTC</sequence>
<dbReference type="Proteomes" id="UP000828390">
    <property type="component" value="Unassembled WGS sequence"/>
</dbReference>
<evidence type="ECO:0000313" key="2">
    <source>
        <dbReference type="Proteomes" id="UP000828390"/>
    </source>
</evidence>